<keyword evidence="5" id="KW-1185">Reference proteome</keyword>
<dbReference type="EMBL" id="JBBEGN010000004">
    <property type="protein sequence ID" value="MEJ2868494.1"/>
    <property type="molecule type" value="Genomic_DNA"/>
</dbReference>
<feature type="domain" description="DUF5667" evidence="3">
    <location>
        <begin position="127"/>
        <end position="179"/>
    </location>
</feature>
<keyword evidence="2" id="KW-0472">Membrane</keyword>
<feature type="region of interest" description="Disordered" evidence="1">
    <location>
        <begin position="274"/>
        <end position="388"/>
    </location>
</feature>
<feature type="compositionally biased region" description="Low complexity" evidence="1">
    <location>
        <begin position="305"/>
        <end position="356"/>
    </location>
</feature>
<feature type="compositionally biased region" description="Pro residues" evidence="1">
    <location>
        <begin position="357"/>
        <end position="369"/>
    </location>
</feature>
<feature type="compositionally biased region" description="Low complexity" evidence="1">
    <location>
        <begin position="370"/>
        <end position="388"/>
    </location>
</feature>
<evidence type="ECO:0000256" key="2">
    <source>
        <dbReference type="SAM" id="Phobius"/>
    </source>
</evidence>
<comment type="caution">
    <text evidence="4">The sequence shown here is derived from an EMBL/GenBank/DDBJ whole genome shotgun (WGS) entry which is preliminary data.</text>
</comment>
<dbReference type="RefSeq" id="WP_337695075.1">
    <property type="nucleotide sequence ID" value="NZ_JBBEGN010000004.1"/>
</dbReference>
<gene>
    <name evidence="4" type="ORF">WCD74_12025</name>
</gene>
<name>A0ABU8MMH2_9PSEU</name>
<feature type="compositionally biased region" description="Low complexity" evidence="1">
    <location>
        <begin position="19"/>
        <end position="40"/>
    </location>
</feature>
<keyword evidence="2" id="KW-1133">Transmembrane helix</keyword>
<proteinExistence type="predicted"/>
<sequence length="388" mass="39797">MDTDLADDLRIADLLRDAAAATPGPDRAASARMRASVMAAITDEAAPPASSDRTSPTLVAPADGTPTRTAHGRRRADRRGGTRPADGRPAPTAGRSRSAVRRLMSTTVAGVACILALGALTVLLSRGSLPGDMLYGLKRASESAEIGLTSGQEAKGQKHLDIAALRLDEIQQMVQRDTATAAGPRPTAAGLDEADAALVADNLRAFDQQARTGSKLLLGLVNRPSGPSAGTLTQWAGSQQKMFDSISPSLSERGREQAASSQRLLTQLQDRARAFESDPTCSTSSSDELGPLPGSSCRSAREDAAATPAAPEASSSTPSSTTRTTTSTEPTTTTSDTDTSTSTSTGSGSSERTSSSTPPPVNVPVPVPGLPKVELPPLLPGLPGLSLG</sequence>
<dbReference type="InterPro" id="IPR043725">
    <property type="entry name" value="DUF5667"/>
</dbReference>
<organism evidence="4 5">
    <name type="scientific">Actinomycetospora aurantiaca</name>
    <dbReference type="NCBI Taxonomy" id="3129233"/>
    <lineage>
        <taxon>Bacteria</taxon>
        <taxon>Bacillati</taxon>
        <taxon>Actinomycetota</taxon>
        <taxon>Actinomycetes</taxon>
        <taxon>Pseudonocardiales</taxon>
        <taxon>Pseudonocardiaceae</taxon>
        <taxon>Actinomycetospora</taxon>
    </lineage>
</organism>
<protein>
    <submittedName>
        <fullName evidence="4">DUF5667 domain-containing protein</fullName>
    </submittedName>
</protein>
<evidence type="ECO:0000313" key="4">
    <source>
        <dbReference type="EMBL" id="MEJ2868494.1"/>
    </source>
</evidence>
<accession>A0ABU8MMH2</accession>
<keyword evidence="2" id="KW-0812">Transmembrane</keyword>
<evidence type="ECO:0000313" key="5">
    <source>
        <dbReference type="Proteomes" id="UP001385809"/>
    </source>
</evidence>
<reference evidence="4 5" key="1">
    <citation type="submission" date="2024-03" db="EMBL/GenBank/DDBJ databases">
        <title>Actinomycetospora sp. OC33-EN08, a novel actinomycete isolated from wild orchid (Aerides multiflora).</title>
        <authorList>
            <person name="Suriyachadkun C."/>
        </authorList>
    </citation>
    <scope>NUCLEOTIDE SEQUENCE [LARGE SCALE GENOMIC DNA]</scope>
    <source>
        <strain evidence="4 5">OC33-EN08</strain>
    </source>
</reference>
<evidence type="ECO:0000259" key="3">
    <source>
        <dbReference type="Pfam" id="PF18915"/>
    </source>
</evidence>
<feature type="compositionally biased region" description="Low complexity" evidence="1">
    <location>
        <begin position="82"/>
        <end position="91"/>
    </location>
</feature>
<evidence type="ECO:0000256" key="1">
    <source>
        <dbReference type="SAM" id="MobiDB-lite"/>
    </source>
</evidence>
<feature type="transmembrane region" description="Helical" evidence="2">
    <location>
        <begin position="103"/>
        <end position="124"/>
    </location>
</feature>
<dbReference type="Pfam" id="PF18915">
    <property type="entry name" value="DUF5667"/>
    <property type="match status" value="1"/>
</dbReference>
<feature type="region of interest" description="Disordered" evidence="1">
    <location>
        <begin position="19"/>
        <end position="99"/>
    </location>
</feature>
<dbReference type="Proteomes" id="UP001385809">
    <property type="component" value="Unassembled WGS sequence"/>
</dbReference>